<dbReference type="PANTHER" id="PTHR11662:SF450">
    <property type="entry name" value="BLR1003 PROTEIN"/>
    <property type="match status" value="1"/>
</dbReference>
<feature type="transmembrane region" description="Helical" evidence="5">
    <location>
        <begin position="49"/>
        <end position="74"/>
    </location>
</feature>
<organism evidence="7 10">
    <name type="scientific">Paraburkholderia rhynchosiae</name>
    <dbReference type="NCBI Taxonomy" id="487049"/>
    <lineage>
        <taxon>Bacteria</taxon>
        <taxon>Pseudomonadati</taxon>
        <taxon>Pseudomonadota</taxon>
        <taxon>Betaproteobacteria</taxon>
        <taxon>Burkholderiales</taxon>
        <taxon>Burkholderiaceae</taxon>
        <taxon>Paraburkholderia</taxon>
    </lineage>
</organism>
<name>A0A2N7VMT1_9BURK</name>
<feature type="transmembrane region" description="Helical" evidence="5">
    <location>
        <begin position="168"/>
        <end position="189"/>
    </location>
</feature>
<dbReference type="InterPro" id="IPR050382">
    <property type="entry name" value="MFS_Na/Anion_cotransporter"/>
</dbReference>
<feature type="transmembrane region" description="Helical" evidence="5">
    <location>
        <begin position="111"/>
        <end position="129"/>
    </location>
</feature>
<dbReference type="Gene3D" id="1.20.1250.20">
    <property type="entry name" value="MFS general substrate transporter like domains"/>
    <property type="match status" value="2"/>
</dbReference>
<dbReference type="RefSeq" id="WP_102636725.1">
    <property type="nucleotide sequence ID" value="NZ_CADIJZ010000062.1"/>
</dbReference>
<dbReference type="Proteomes" id="UP000235659">
    <property type="component" value="Unassembled WGS sequence"/>
</dbReference>
<proteinExistence type="predicted"/>
<keyword evidence="3 5" id="KW-1133">Transmembrane helix</keyword>
<evidence type="ECO:0000256" key="3">
    <source>
        <dbReference type="ARBA" id="ARBA00022989"/>
    </source>
</evidence>
<feature type="domain" description="Major facilitator superfamily (MFS) profile" evidence="6">
    <location>
        <begin position="16"/>
        <end position="412"/>
    </location>
</feature>
<feature type="transmembrane region" description="Helical" evidence="5">
    <location>
        <begin position="288"/>
        <end position="313"/>
    </location>
</feature>
<dbReference type="GO" id="GO:0016020">
    <property type="term" value="C:membrane"/>
    <property type="evidence" value="ECO:0007669"/>
    <property type="project" value="UniProtKB-SubCell"/>
</dbReference>
<evidence type="ECO:0000259" key="6">
    <source>
        <dbReference type="PROSITE" id="PS50850"/>
    </source>
</evidence>
<dbReference type="InterPro" id="IPR020846">
    <property type="entry name" value="MFS_dom"/>
</dbReference>
<sequence length="434" mass="45755">MTNEHNRYRPARAWSIAIMLALMMLVNFLDKVVLGLVSIPMMRELHLSPTQFGLIGGSLNWLFSISAVLGGLAANRASTKWLLLLMAGSWTLLQLPMLVASSIWSIIASRVLLGAGEGPTSPVAVHALYKWFPDARRNLPVAVLHQGSALGLLVAGLSIPAITAHWGWRANFLVLSALGCLWCIAWFVFGAEGRLSSPVRTGRTARVPYALLLTDRTVLGVFAGHFAANWILAMTLTWTPTWLQQGMGYEAHVAGRMFALFVAITAPLSLGLAWLSQRLLANGVPSRVGRGGFLAVTLIVAGALIALLAWPGVSPMMKFILLTLGSGMTLAMYSIGPAMLGEVTPDSQRGGVLALSNGFSSLAGLAAPIVTGLLIDDAGRSPARGFEQASVACGVVLLGCGLLCAFCLDPQRSQRRLAGGVSGAPVPGSVADPS</sequence>
<feature type="transmembrane region" description="Helical" evidence="5">
    <location>
        <begin position="81"/>
        <end position="105"/>
    </location>
</feature>
<gene>
    <name evidence="7" type="primary">exuT_4</name>
    <name evidence="8" type="ORF">C0Z16_36050</name>
    <name evidence="7" type="ORF">LMG27174_07063</name>
</gene>
<evidence type="ECO:0000313" key="7">
    <source>
        <dbReference type="EMBL" id="CAB3743820.1"/>
    </source>
</evidence>
<evidence type="ECO:0000256" key="2">
    <source>
        <dbReference type="ARBA" id="ARBA00022692"/>
    </source>
</evidence>
<dbReference type="OrthoDB" id="4474610at2"/>
<evidence type="ECO:0000313" key="10">
    <source>
        <dbReference type="Proteomes" id="UP000494205"/>
    </source>
</evidence>
<keyword evidence="9" id="KW-1185">Reference proteome</keyword>
<reference evidence="7 10" key="2">
    <citation type="submission" date="2020-04" db="EMBL/GenBank/DDBJ databases">
        <authorList>
            <person name="De Canck E."/>
        </authorList>
    </citation>
    <scope>NUCLEOTIDE SEQUENCE [LARGE SCALE GENOMIC DNA]</scope>
    <source>
        <strain evidence="7 10">LMG 27174</strain>
    </source>
</reference>
<feature type="transmembrane region" description="Helical" evidence="5">
    <location>
        <begin position="352"/>
        <end position="375"/>
    </location>
</feature>
<dbReference type="PANTHER" id="PTHR11662">
    <property type="entry name" value="SOLUTE CARRIER FAMILY 17"/>
    <property type="match status" value="1"/>
</dbReference>
<dbReference type="AlphaFoldDB" id="A0A2N7VMT1"/>
<keyword evidence="4 5" id="KW-0472">Membrane</keyword>
<protein>
    <submittedName>
        <fullName evidence="7">Hexuronate transporter</fullName>
    </submittedName>
    <submittedName>
        <fullName evidence="8">MFS transporter</fullName>
    </submittedName>
</protein>
<feature type="transmembrane region" description="Helical" evidence="5">
    <location>
        <begin position="319"/>
        <end position="340"/>
    </location>
</feature>
<dbReference type="EMBL" id="CADIJZ010000062">
    <property type="protein sequence ID" value="CAB3743820.1"/>
    <property type="molecule type" value="Genomic_DNA"/>
</dbReference>
<evidence type="ECO:0000313" key="8">
    <source>
        <dbReference type="EMBL" id="PMS18464.1"/>
    </source>
</evidence>
<feature type="transmembrane region" description="Helical" evidence="5">
    <location>
        <begin position="253"/>
        <end position="276"/>
    </location>
</feature>
<evidence type="ECO:0000256" key="1">
    <source>
        <dbReference type="ARBA" id="ARBA00004141"/>
    </source>
</evidence>
<comment type="subcellular location">
    <subcellularLocation>
        <location evidence="1">Membrane</location>
        <topology evidence="1">Multi-pass membrane protein</topology>
    </subcellularLocation>
</comment>
<evidence type="ECO:0000256" key="4">
    <source>
        <dbReference type="ARBA" id="ARBA00023136"/>
    </source>
</evidence>
<dbReference type="SUPFAM" id="SSF103473">
    <property type="entry name" value="MFS general substrate transporter"/>
    <property type="match status" value="1"/>
</dbReference>
<feature type="transmembrane region" description="Helical" evidence="5">
    <location>
        <begin position="141"/>
        <end position="162"/>
    </location>
</feature>
<dbReference type="GO" id="GO:0022857">
    <property type="term" value="F:transmembrane transporter activity"/>
    <property type="evidence" value="ECO:0007669"/>
    <property type="project" value="InterPro"/>
</dbReference>
<dbReference type="PROSITE" id="PS50850">
    <property type="entry name" value="MFS"/>
    <property type="match status" value="1"/>
</dbReference>
<feature type="transmembrane region" description="Helical" evidence="5">
    <location>
        <begin position="387"/>
        <end position="408"/>
    </location>
</feature>
<dbReference type="EMBL" id="PNXY01000066">
    <property type="protein sequence ID" value="PMS18464.1"/>
    <property type="molecule type" value="Genomic_DNA"/>
</dbReference>
<evidence type="ECO:0000313" key="9">
    <source>
        <dbReference type="Proteomes" id="UP000235659"/>
    </source>
</evidence>
<feature type="transmembrane region" description="Helical" evidence="5">
    <location>
        <begin position="209"/>
        <end position="233"/>
    </location>
</feature>
<dbReference type="InterPro" id="IPR036259">
    <property type="entry name" value="MFS_trans_sf"/>
</dbReference>
<reference evidence="8 9" key="1">
    <citation type="submission" date="2018-01" db="EMBL/GenBank/DDBJ databases">
        <title>Whole genome analyses suggest that Burkholderia sensu lato contains two further novel genera in the rhizoxinica-symbiotica group Mycetohabitans gen. nov., and Trinickia gen. nov.: implications for the evolution of diazotrophy and nodulation in the Burkholderiaceae.</title>
        <authorList>
            <person name="Estrada-de los Santos P."/>
            <person name="Palmer M."/>
            <person name="Chavez-Ramirez B."/>
            <person name="Beukes C."/>
            <person name="Steenkamp E.T."/>
            <person name="Hirsch A.M."/>
            <person name="Manyaka P."/>
            <person name="Maluk M."/>
            <person name="Lafos M."/>
            <person name="Crook M."/>
            <person name="Gross E."/>
            <person name="Simon M.F."/>
            <person name="Bueno dos Reis Junior F."/>
            <person name="Poole P.S."/>
            <person name="Venter S.N."/>
            <person name="James E.K."/>
        </authorList>
    </citation>
    <scope>NUCLEOTIDE SEQUENCE [LARGE SCALE GENOMIC DNA]</scope>
    <source>
        <strain evidence="8 9">WSM 3937</strain>
    </source>
</reference>
<dbReference type="Proteomes" id="UP000494205">
    <property type="component" value="Unassembled WGS sequence"/>
</dbReference>
<dbReference type="Pfam" id="PF07690">
    <property type="entry name" value="MFS_1"/>
    <property type="match status" value="1"/>
</dbReference>
<evidence type="ECO:0000256" key="5">
    <source>
        <dbReference type="SAM" id="Phobius"/>
    </source>
</evidence>
<dbReference type="InterPro" id="IPR011701">
    <property type="entry name" value="MFS"/>
</dbReference>
<keyword evidence="2 5" id="KW-0812">Transmembrane</keyword>
<accession>A0A2N7VMT1</accession>